<dbReference type="GO" id="GO:0006189">
    <property type="term" value="P:'de novo' IMP biosynthetic process"/>
    <property type="evidence" value="ECO:0007669"/>
    <property type="project" value="TreeGrafter"/>
</dbReference>
<dbReference type="EMBL" id="AMRG01000006">
    <property type="protein sequence ID" value="EKE84199.1"/>
    <property type="molecule type" value="Genomic_DNA"/>
</dbReference>
<gene>
    <name evidence="6" type="primary">purN</name>
    <name evidence="6" type="ORF">A10D4_05876</name>
</gene>
<dbReference type="InterPro" id="IPR036477">
    <property type="entry name" value="Formyl_transf_N_sf"/>
</dbReference>
<evidence type="ECO:0000256" key="1">
    <source>
        <dbReference type="ARBA" id="ARBA00005054"/>
    </source>
</evidence>
<dbReference type="GO" id="GO:0004644">
    <property type="term" value="F:phosphoribosylglycinamide formyltransferase activity"/>
    <property type="evidence" value="ECO:0007669"/>
    <property type="project" value="UniProtKB-EC"/>
</dbReference>
<dbReference type="eggNOG" id="COG0299">
    <property type="taxonomic scope" value="Bacteria"/>
</dbReference>
<dbReference type="InterPro" id="IPR002376">
    <property type="entry name" value="Formyl_transf_N"/>
</dbReference>
<dbReference type="AlphaFoldDB" id="K2KPA8"/>
<dbReference type="Proteomes" id="UP000014115">
    <property type="component" value="Unassembled WGS sequence"/>
</dbReference>
<dbReference type="SUPFAM" id="SSF53328">
    <property type="entry name" value="Formyltransferase"/>
    <property type="match status" value="1"/>
</dbReference>
<evidence type="ECO:0000313" key="7">
    <source>
        <dbReference type="Proteomes" id="UP000014115"/>
    </source>
</evidence>
<dbReference type="PANTHER" id="PTHR43369:SF2">
    <property type="entry name" value="PHOSPHORIBOSYLGLYCINAMIDE FORMYLTRANSFERASE"/>
    <property type="match status" value="1"/>
</dbReference>
<keyword evidence="3 6" id="KW-0808">Transferase</keyword>
<accession>K2KPA8</accession>
<feature type="domain" description="Formyl transferase N-terminal" evidence="5">
    <location>
        <begin position="2"/>
        <end position="63"/>
    </location>
</feature>
<protein>
    <recommendedName>
        <fullName evidence="2">phosphoribosylglycinamide formyltransferase 1</fullName>
        <ecNumber evidence="2">2.1.2.2</ecNumber>
    </recommendedName>
</protein>
<reference evidence="6 7" key="1">
    <citation type="journal article" date="2012" name="J. Bacteriol.">
        <title>Genome Sequence of Idiomarina xiamenensis Type Strain 10-D-4.</title>
        <authorList>
            <person name="Lai Q."/>
            <person name="Wang L."/>
            <person name="Wang W."/>
            <person name="Shao Z."/>
        </authorList>
    </citation>
    <scope>NUCLEOTIDE SEQUENCE [LARGE SCALE GENOMIC DNA]</scope>
    <source>
        <strain evidence="6 7">10-D-4</strain>
    </source>
</reference>
<dbReference type="Pfam" id="PF00551">
    <property type="entry name" value="Formyl_trans_N"/>
    <property type="match status" value="1"/>
</dbReference>
<evidence type="ECO:0000256" key="4">
    <source>
        <dbReference type="ARBA" id="ARBA00022755"/>
    </source>
</evidence>
<evidence type="ECO:0000256" key="2">
    <source>
        <dbReference type="ARBA" id="ARBA00012254"/>
    </source>
</evidence>
<comment type="pathway">
    <text evidence="1">Purine metabolism; IMP biosynthesis via de novo pathway; N(2)-formyl-N(1)-(5-phospho-D-ribosyl)glycinamide from N(1)-(5-phospho-D-ribosyl)glycinamide (10-formyl THF route): step 1/1.</text>
</comment>
<dbReference type="PANTHER" id="PTHR43369">
    <property type="entry name" value="PHOSPHORIBOSYLGLYCINAMIDE FORMYLTRANSFERASE"/>
    <property type="match status" value="1"/>
</dbReference>
<dbReference type="Gene3D" id="3.40.50.170">
    <property type="entry name" value="Formyl transferase, N-terminal domain"/>
    <property type="match status" value="1"/>
</dbReference>
<evidence type="ECO:0000259" key="5">
    <source>
        <dbReference type="Pfam" id="PF00551"/>
    </source>
</evidence>
<dbReference type="STRING" id="740709.A10D4_05876"/>
<evidence type="ECO:0000313" key="6">
    <source>
        <dbReference type="EMBL" id="EKE84199.1"/>
    </source>
</evidence>
<dbReference type="GO" id="GO:0005829">
    <property type="term" value="C:cytosol"/>
    <property type="evidence" value="ECO:0007669"/>
    <property type="project" value="TreeGrafter"/>
</dbReference>
<keyword evidence="7" id="KW-1185">Reference proteome</keyword>
<dbReference type="PATRIC" id="fig|740709.3.peg.1200"/>
<keyword evidence="4" id="KW-0658">Purine biosynthesis</keyword>
<name>K2KPA8_9GAMM</name>
<dbReference type="EC" id="2.1.2.2" evidence="2"/>
<sequence>MKRLVILISGSGSNMVNIHQACERGEIAAEVVAVIANKADAGGLQKAAAAGIGHTVITPAATTTTRPYSN</sequence>
<comment type="caution">
    <text evidence="6">The sequence shown here is derived from an EMBL/GenBank/DDBJ whole genome shotgun (WGS) entry which is preliminary data.</text>
</comment>
<evidence type="ECO:0000256" key="3">
    <source>
        <dbReference type="ARBA" id="ARBA00022679"/>
    </source>
</evidence>
<organism evidence="6 7">
    <name type="scientific">Idiomarina xiamenensis 10-D-4</name>
    <dbReference type="NCBI Taxonomy" id="740709"/>
    <lineage>
        <taxon>Bacteria</taxon>
        <taxon>Pseudomonadati</taxon>
        <taxon>Pseudomonadota</taxon>
        <taxon>Gammaproteobacteria</taxon>
        <taxon>Alteromonadales</taxon>
        <taxon>Idiomarinaceae</taxon>
        <taxon>Idiomarina</taxon>
    </lineage>
</organism>
<proteinExistence type="predicted"/>